<keyword evidence="1 4" id="KW-0808">Transferase</keyword>
<organism evidence="4 5">
    <name type="scientific">Prosthecomicrobium pneumaticum</name>
    <dbReference type="NCBI Taxonomy" id="81895"/>
    <lineage>
        <taxon>Bacteria</taxon>
        <taxon>Pseudomonadati</taxon>
        <taxon>Pseudomonadota</taxon>
        <taxon>Alphaproteobacteria</taxon>
        <taxon>Hyphomicrobiales</taxon>
        <taxon>Kaistiaceae</taxon>
        <taxon>Prosthecomicrobium</taxon>
    </lineage>
</organism>
<dbReference type="Pfam" id="PF13508">
    <property type="entry name" value="Acetyltransf_7"/>
    <property type="match status" value="1"/>
</dbReference>
<comment type="caution">
    <text evidence="4">The sequence shown here is derived from an EMBL/GenBank/DDBJ whole genome shotgun (WGS) entry which is preliminary data.</text>
</comment>
<dbReference type="PROSITE" id="PS51186">
    <property type="entry name" value="GNAT"/>
    <property type="match status" value="1"/>
</dbReference>
<dbReference type="PANTHER" id="PTHR43877">
    <property type="entry name" value="AMINOALKYLPHOSPHONATE N-ACETYLTRANSFERASE-RELATED-RELATED"/>
    <property type="match status" value="1"/>
</dbReference>
<evidence type="ECO:0000259" key="3">
    <source>
        <dbReference type="PROSITE" id="PS51186"/>
    </source>
</evidence>
<feature type="domain" description="N-acetyltransferase" evidence="3">
    <location>
        <begin position="44"/>
        <end position="200"/>
    </location>
</feature>
<reference evidence="4 5" key="1">
    <citation type="submission" date="2020-08" db="EMBL/GenBank/DDBJ databases">
        <title>Genomic Encyclopedia of Type Strains, Phase IV (KMG-IV): sequencing the most valuable type-strain genomes for metagenomic binning, comparative biology and taxonomic classification.</title>
        <authorList>
            <person name="Goeker M."/>
        </authorList>
    </citation>
    <scope>NUCLEOTIDE SEQUENCE [LARGE SCALE GENOMIC DNA]</scope>
    <source>
        <strain evidence="4 5">DSM 16268</strain>
    </source>
</reference>
<protein>
    <submittedName>
        <fullName evidence="4">GNAT superfamily N-acetyltransferase</fullName>
    </submittedName>
</protein>
<dbReference type="InterPro" id="IPR050832">
    <property type="entry name" value="Bact_Acetyltransf"/>
</dbReference>
<dbReference type="EMBL" id="JACHOO010000012">
    <property type="protein sequence ID" value="MBB5755025.1"/>
    <property type="molecule type" value="Genomic_DNA"/>
</dbReference>
<gene>
    <name evidence="4" type="ORF">GGQ63_004123</name>
</gene>
<name>A0A7W9FQM4_9HYPH</name>
<evidence type="ECO:0000256" key="1">
    <source>
        <dbReference type="ARBA" id="ARBA00022679"/>
    </source>
</evidence>
<keyword evidence="2" id="KW-0012">Acyltransferase</keyword>
<dbReference type="CDD" id="cd04301">
    <property type="entry name" value="NAT_SF"/>
    <property type="match status" value="1"/>
</dbReference>
<dbReference type="SUPFAM" id="SSF55729">
    <property type="entry name" value="Acyl-CoA N-acyltransferases (Nat)"/>
    <property type="match status" value="1"/>
</dbReference>
<dbReference type="AlphaFoldDB" id="A0A7W9FQM4"/>
<keyword evidence="5" id="KW-1185">Reference proteome</keyword>
<dbReference type="Proteomes" id="UP000523821">
    <property type="component" value="Unassembled WGS sequence"/>
</dbReference>
<dbReference type="Gene3D" id="3.40.630.30">
    <property type="match status" value="1"/>
</dbReference>
<dbReference type="RefSeq" id="WP_183858459.1">
    <property type="nucleotide sequence ID" value="NZ_JACHOO010000012.1"/>
</dbReference>
<proteinExistence type="predicted"/>
<evidence type="ECO:0000313" key="4">
    <source>
        <dbReference type="EMBL" id="MBB5755025.1"/>
    </source>
</evidence>
<evidence type="ECO:0000256" key="2">
    <source>
        <dbReference type="ARBA" id="ARBA00023315"/>
    </source>
</evidence>
<dbReference type="GO" id="GO:0016747">
    <property type="term" value="F:acyltransferase activity, transferring groups other than amino-acyl groups"/>
    <property type="evidence" value="ECO:0007669"/>
    <property type="project" value="InterPro"/>
</dbReference>
<accession>A0A7W9FQM4</accession>
<evidence type="ECO:0000313" key="5">
    <source>
        <dbReference type="Proteomes" id="UP000523821"/>
    </source>
</evidence>
<sequence length="200" mass="21777">MTTVAASIFRTAMPGTRYDGDWSDDFDPVHYSRTVLVYYGLPEARIRNVTPADFPELATLQVRALLGASRETLGALTIKRYVERYLRQTFALCRQRNFFVAEIGERLVASGGWTRVGTGALPCAVGFFVAPEQQKRGFGRSLLAVAEATAHHAAVGSLAAFAPRDAARLFQKAGWRSGIVTPVDLGQGTTIDLVALNKTL</sequence>
<dbReference type="InterPro" id="IPR000182">
    <property type="entry name" value="GNAT_dom"/>
</dbReference>
<dbReference type="InterPro" id="IPR016181">
    <property type="entry name" value="Acyl_CoA_acyltransferase"/>
</dbReference>